<sequence length="413" mass="47566">MQRNQLSRLTKEDLIESIMAPPEPGEGLLQALTTKLNDLVKEVVDLKTAVIAPDGGINKRFDELQSQRWVNESKVSLRRRTPYARNSHGDFICFKSSWQDIDKTTYEDSSTDDYTAKAVAEFKDEMVQMLEMAVKVKQPRDDYRELLELTIIFLGAVLPQGIHFAAPGAMHQALWMAKVIYTFKVWMFRAQFNLTSREHKGLRELCIFFSCIYVEAWMTASIASKAPRNYLKLLKQCQMYQKINTNISRATVKKMAGQLWYLSEQLVTLALFDDDLDNNTKDKMVLAMKEREGEKKPHKRATVDIKLIKEKTLVDFTTRKSKTFFNNLHLPQDFLEYPADQWKHQPSFSAPKSFVSTLAVTNDHAEHAIALVEHFSGHLTKDEQQLQFVLSVVAEHRKKCPDARKQTLLGNNE</sequence>
<comment type="caution">
    <text evidence="1">The sequence shown here is derived from an EMBL/GenBank/DDBJ whole genome shotgun (WGS) entry which is preliminary data.</text>
</comment>
<name>A0AAE1TLZ2_9EUCA</name>
<keyword evidence="2" id="KW-1185">Reference proteome</keyword>
<dbReference type="PANTHER" id="PTHR46113">
    <property type="entry name" value="SNAC DOMAIN-CONTAINING PROTEIN"/>
    <property type="match status" value="1"/>
</dbReference>
<accession>A0AAE1TLZ2</accession>
<dbReference type="PANTHER" id="PTHR46113:SF1">
    <property type="entry name" value="PEPTIDASE M17 LEUCYL AMINOPEPTIDASE N-TERMINAL DOMAIN-CONTAINING PROTEIN"/>
    <property type="match status" value="1"/>
</dbReference>
<reference evidence="1" key="1">
    <citation type="submission" date="2023-11" db="EMBL/GenBank/DDBJ databases">
        <title>Genome assemblies of two species of porcelain crab, Petrolisthes cinctipes and Petrolisthes manimaculis (Anomura: Porcellanidae).</title>
        <authorList>
            <person name="Angst P."/>
        </authorList>
    </citation>
    <scope>NUCLEOTIDE SEQUENCE</scope>
    <source>
        <strain evidence="1">PB745_02</strain>
        <tissue evidence="1">Gill</tissue>
    </source>
</reference>
<dbReference type="AlphaFoldDB" id="A0AAE1TLZ2"/>
<gene>
    <name evidence="1" type="ORF">Pmani_038818</name>
</gene>
<dbReference type="EMBL" id="JAWZYT010006463">
    <property type="protein sequence ID" value="KAK4288139.1"/>
    <property type="molecule type" value="Genomic_DNA"/>
</dbReference>
<protein>
    <submittedName>
        <fullName evidence="1">Uncharacterized protein</fullName>
    </submittedName>
</protein>
<proteinExistence type="predicted"/>
<evidence type="ECO:0000313" key="1">
    <source>
        <dbReference type="EMBL" id="KAK4288139.1"/>
    </source>
</evidence>
<organism evidence="1 2">
    <name type="scientific">Petrolisthes manimaculis</name>
    <dbReference type="NCBI Taxonomy" id="1843537"/>
    <lineage>
        <taxon>Eukaryota</taxon>
        <taxon>Metazoa</taxon>
        <taxon>Ecdysozoa</taxon>
        <taxon>Arthropoda</taxon>
        <taxon>Crustacea</taxon>
        <taxon>Multicrustacea</taxon>
        <taxon>Malacostraca</taxon>
        <taxon>Eumalacostraca</taxon>
        <taxon>Eucarida</taxon>
        <taxon>Decapoda</taxon>
        <taxon>Pleocyemata</taxon>
        <taxon>Anomura</taxon>
        <taxon>Galatheoidea</taxon>
        <taxon>Porcellanidae</taxon>
        <taxon>Petrolisthes</taxon>
    </lineage>
</organism>
<evidence type="ECO:0000313" key="2">
    <source>
        <dbReference type="Proteomes" id="UP001292094"/>
    </source>
</evidence>
<dbReference type="Proteomes" id="UP001292094">
    <property type="component" value="Unassembled WGS sequence"/>
</dbReference>